<dbReference type="AlphaFoldDB" id="A0A2W4R0G3"/>
<reference evidence="1 2" key="1">
    <citation type="journal article" date="2018" name="Aquat. Microb. Ecol.">
        <title>Gammaproteobacterial methanotrophs dominate.</title>
        <authorList>
            <person name="Rissanen A.J."/>
            <person name="Saarenheimo J."/>
            <person name="Tiirola M."/>
            <person name="Peura S."/>
            <person name="Aalto S.L."/>
            <person name="Karvinen A."/>
            <person name="Nykanen H."/>
        </authorList>
    </citation>
    <scope>NUCLEOTIDE SEQUENCE [LARGE SCALE GENOMIC DNA]</scope>
    <source>
        <strain evidence="1">AMbin10</strain>
    </source>
</reference>
<dbReference type="Proteomes" id="UP000249396">
    <property type="component" value="Unassembled WGS sequence"/>
</dbReference>
<proteinExistence type="predicted"/>
<organism evidence="1 2">
    <name type="scientific">Candidatus Methylumidiphilus alinenensis</name>
    <dbReference type="NCBI Taxonomy" id="2202197"/>
    <lineage>
        <taxon>Bacteria</taxon>
        <taxon>Pseudomonadati</taxon>
        <taxon>Pseudomonadota</taxon>
        <taxon>Gammaproteobacteria</taxon>
        <taxon>Methylococcales</taxon>
        <taxon>Candidatus Methylumidiphilus</taxon>
    </lineage>
</organism>
<sequence length="103" mass="11961">MGYWLTRLFDLDKINAASDTLAGMFLRHVPTDKRHNPRLVESGFRDMLIYAKAEKRQHGWGGVKLAILTNRLLWKLVEKGYPKDFSKEISTRLAIFLAQESIR</sequence>
<dbReference type="EMBL" id="QJPH01000334">
    <property type="protein sequence ID" value="PZN77542.1"/>
    <property type="molecule type" value="Genomic_DNA"/>
</dbReference>
<comment type="caution">
    <text evidence="1">The sequence shown here is derived from an EMBL/GenBank/DDBJ whole genome shotgun (WGS) entry which is preliminary data.</text>
</comment>
<name>A0A2W4R0G3_9GAMM</name>
<evidence type="ECO:0000313" key="1">
    <source>
        <dbReference type="EMBL" id="PZN77542.1"/>
    </source>
</evidence>
<protein>
    <submittedName>
        <fullName evidence="1">Uncharacterized protein</fullName>
    </submittedName>
</protein>
<accession>A0A2W4R0G3</accession>
<evidence type="ECO:0000313" key="2">
    <source>
        <dbReference type="Proteomes" id="UP000249396"/>
    </source>
</evidence>
<gene>
    <name evidence="1" type="ORF">DM484_14750</name>
</gene>